<dbReference type="Gene3D" id="3.40.50.1220">
    <property type="entry name" value="TPP-binding domain"/>
    <property type="match status" value="1"/>
</dbReference>
<dbReference type="RefSeq" id="WP_069186639.1">
    <property type="nucleotide sequence ID" value="NZ_FLYE01000006.1"/>
</dbReference>
<proteinExistence type="predicted"/>
<sequence>MNANSHKQSWCEVDNHLEYEKYSDFNDWIDEEAETSFTIPSAKLGDLSQKSKALFTGDRAMYNQVFEQFRAKEIDETFASLGDEGHWSDKNKSRFNQLISALSQGDIVPFVGAGLSSGCGFPTWKEHLIRQGKIAGMPEVDLKRLLQEGQYEAIIAEITNIHGKDGFKQHIMDDFFEGEHQPSETMLLIAEISKGMVVTTNYDHMLEVALKEKSIEKFTSHVGNCDSKEFFKILMDDLPALLKLHGDVSQPRGCILGEEDYDIAYGETAVDMNLNLPKNLINLHQSRSLLFVGCSLANDRTMHVFFQEKKRRDEAGEGLDEKHHFAIVPLPKEEADIIEREKFLLAHGIRPIWFPDGDFSFIEKILSRCLLELQYRGISIERMRDKQRQIVEESMPKLNLSTFAEASAKFLEPFLYKFVL</sequence>
<dbReference type="SUPFAM" id="SSF52467">
    <property type="entry name" value="DHS-like NAD/FAD-binding domain"/>
    <property type="match status" value="1"/>
</dbReference>
<dbReference type="STRING" id="1867952.MTBPR1_140063"/>
<dbReference type="EMBL" id="FLYE01000006">
    <property type="protein sequence ID" value="SCA55945.1"/>
    <property type="molecule type" value="Genomic_DNA"/>
</dbReference>
<evidence type="ECO:0000313" key="2">
    <source>
        <dbReference type="Proteomes" id="UP000231658"/>
    </source>
</evidence>
<organism evidence="1 2">
    <name type="scientific">Candidatus Terasakiella magnetica</name>
    <dbReference type="NCBI Taxonomy" id="1867952"/>
    <lineage>
        <taxon>Bacteria</taxon>
        <taxon>Pseudomonadati</taxon>
        <taxon>Pseudomonadota</taxon>
        <taxon>Alphaproteobacteria</taxon>
        <taxon>Rhodospirillales</taxon>
        <taxon>Terasakiellaceae</taxon>
        <taxon>Terasakiella</taxon>
    </lineage>
</organism>
<gene>
    <name evidence="1" type="ORF">MTBPR1_140063</name>
</gene>
<keyword evidence="2" id="KW-1185">Reference proteome</keyword>
<accession>A0A1C3RFB4</accession>
<dbReference type="OrthoDB" id="7357874at2"/>
<evidence type="ECO:0000313" key="1">
    <source>
        <dbReference type="EMBL" id="SCA55945.1"/>
    </source>
</evidence>
<dbReference type="AlphaFoldDB" id="A0A1C3RFB4"/>
<dbReference type="Proteomes" id="UP000231658">
    <property type="component" value="Unassembled WGS sequence"/>
</dbReference>
<reference evidence="1 2" key="1">
    <citation type="submission" date="2016-07" db="EMBL/GenBank/DDBJ databases">
        <authorList>
            <person name="Lefevre C.T."/>
        </authorList>
    </citation>
    <scope>NUCLEOTIDE SEQUENCE [LARGE SCALE GENOMIC DNA]</scope>
    <source>
        <strain evidence="1">PR1</strain>
    </source>
</reference>
<dbReference type="InterPro" id="IPR029035">
    <property type="entry name" value="DHS-like_NAD/FAD-binding_dom"/>
</dbReference>
<protein>
    <submittedName>
        <fullName evidence="1">Uncharacterized protein</fullName>
    </submittedName>
</protein>
<name>A0A1C3RFB4_9PROT</name>
<dbReference type="Pfam" id="PF13289">
    <property type="entry name" value="SIR2_2"/>
    <property type="match status" value="1"/>
</dbReference>